<dbReference type="FunFam" id="3.40.50.720:FF:000084">
    <property type="entry name" value="Short-chain dehydrogenase reductase"/>
    <property type="match status" value="1"/>
</dbReference>
<keyword evidence="3" id="KW-0560">Oxidoreductase</keyword>
<dbReference type="RefSeq" id="WP_281289802.1">
    <property type="nucleotide sequence ID" value="NZ_BJYM01000001.1"/>
</dbReference>
<accession>A0A511ZCW5</accession>
<name>A0A511ZCW5_9BACI</name>
<dbReference type="PRINTS" id="PR00081">
    <property type="entry name" value="GDHRDH"/>
</dbReference>
<dbReference type="InterPro" id="IPR036291">
    <property type="entry name" value="NAD(P)-bd_dom_sf"/>
</dbReference>
<dbReference type="CDD" id="cd05233">
    <property type="entry name" value="SDR_c"/>
    <property type="match status" value="1"/>
</dbReference>
<reference evidence="4 5" key="1">
    <citation type="submission" date="2019-07" db="EMBL/GenBank/DDBJ databases">
        <title>Whole genome shotgun sequence of Oceanobacillus sojae NBRC 105379.</title>
        <authorList>
            <person name="Hosoyama A."/>
            <person name="Uohara A."/>
            <person name="Ohji S."/>
            <person name="Ichikawa N."/>
        </authorList>
    </citation>
    <scope>NUCLEOTIDE SEQUENCE [LARGE SCALE GENOMIC DNA]</scope>
    <source>
        <strain evidence="4 5">NBRC 105379</strain>
    </source>
</reference>
<dbReference type="AlphaFoldDB" id="A0A511ZCW5"/>
<evidence type="ECO:0000313" key="4">
    <source>
        <dbReference type="EMBL" id="GEN85272.1"/>
    </source>
</evidence>
<sequence length="234" mass="24393">MGAGGIGAAIVKKIAQEEAKVAFTYVHAEEKAQKVVSEMKALGQQGVAIRADSGNPGEITEAVEQTIAYFGQLDILVNNAGIFPAGPPEAVTLEELNHTLDVNVRGVFITTQTALKYLKEGGRIISIGSSFAYHVPKPDFSLYSMTKSALIGFTKGLARDIGSRKITVNAVDPGPINTDMSSSDGPNAEKIKSLLALDHFGEGEDIAATVAHLAGESGRFITGTCVAVDGGFGA</sequence>
<gene>
    <name evidence="4" type="ORF">OSO01_00110</name>
</gene>
<organism evidence="4 5">
    <name type="scientific">Oceanobacillus sojae</name>
    <dbReference type="NCBI Taxonomy" id="582851"/>
    <lineage>
        <taxon>Bacteria</taxon>
        <taxon>Bacillati</taxon>
        <taxon>Bacillota</taxon>
        <taxon>Bacilli</taxon>
        <taxon>Bacillales</taxon>
        <taxon>Bacillaceae</taxon>
        <taxon>Oceanobacillus</taxon>
    </lineage>
</organism>
<dbReference type="PROSITE" id="PS00061">
    <property type="entry name" value="ADH_SHORT"/>
    <property type="match status" value="1"/>
</dbReference>
<dbReference type="Proteomes" id="UP000321558">
    <property type="component" value="Unassembled WGS sequence"/>
</dbReference>
<dbReference type="InterPro" id="IPR020904">
    <property type="entry name" value="Sc_DH/Rdtase_CS"/>
</dbReference>
<protein>
    <submittedName>
        <fullName evidence="4">3-ketoacyl-ACP reductase</fullName>
    </submittedName>
</protein>
<evidence type="ECO:0000313" key="5">
    <source>
        <dbReference type="Proteomes" id="UP000321558"/>
    </source>
</evidence>
<evidence type="ECO:0000256" key="3">
    <source>
        <dbReference type="ARBA" id="ARBA00023002"/>
    </source>
</evidence>
<evidence type="ECO:0000256" key="1">
    <source>
        <dbReference type="ARBA" id="ARBA00006484"/>
    </source>
</evidence>
<comment type="caution">
    <text evidence="4">The sequence shown here is derived from an EMBL/GenBank/DDBJ whole genome shotgun (WGS) entry which is preliminary data.</text>
</comment>
<dbReference type="PANTHER" id="PTHR43639">
    <property type="entry name" value="OXIDOREDUCTASE, SHORT-CHAIN DEHYDROGENASE/REDUCTASE FAMILY (AFU_ORTHOLOGUE AFUA_5G02870)"/>
    <property type="match status" value="1"/>
</dbReference>
<keyword evidence="5" id="KW-1185">Reference proteome</keyword>
<comment type="similarity">
    <text evidence="1">Belongs to the short-chain dehydrogenases/reductases (SDR) family.</text>
</comment>
<proteinExistence type="inferred from homology"/>
<dbReference type="SUPFAM" id="SSF51735">
    <property type="entry name" value="NAD(P)-binding Rossmann-fold domains"/>
    <property type="match status" value="1"/>
</dbReference>
<dbReference type="InterPro" id="IPR002347">
    <property type="entry name" value="SDR_fam"/>
</dbReference>
<dbReference type="EMBL" id="BJYM01000001">
    <property type="protein sequence ID" value="GEN85272.1"/>
    <property type="molecule type" value="Genomic_DNA"/>
</dbReference>
<comment type="subunit">
    <text evidence="2">Homotetramer.</text>
</comment>
<dbReference type="GO" id="GO:0016491">
    <property type="term" value="F:oxidoreductase activity"/>
    <property type="evidence" value="ECO:0007669"/>
    <property type="project" value="UniProtKB-KW"/>
</dbReference>
<dbReference type="GO" id="GO:0008206">
    <property type="term" value="P:bile acid metabolic process"/>
    <property type="evidence" value="ECO:0007669"/>
    <property type="project" value="UniProtKB-ARBA"/>
</dbReference>
<dbReference type="Gene3D" id="3.40.50.720">
    <property type="entry name" value="NAD(P)-binding Rossmann-like Domain"/>
    <property type="match status" value="1"/>
</dbReference>
<dbReference type="PRINTS" id="PR00080">
    <property type="entry name" value="SDRFAMILY"/>
</dbReference>
<evidence type="ECO:0000256" key="2">
    <source>
        <dbReference type="ARBA" id="ARBA00011881"/>
    </source>
</evidence>
<dbReference type="PANTHER" id="PTHR43639:SF1">
    <property type="entry name" value="SHORT-CHAIN DEHYDROGENASE_REDUCTASE FAMILY PROTEIN"/>
    <property type="match status" value="1"/>
</dbReference>
<dbReference type="Pfam" id="PF13561">
    <property type="entry name" value="adh_short_C2"/>
    <property type="match status" value="1"/>
</dbReference>